<evidence type="ECO:0000256" key="1">
    <source>
        <dbReference type="SAM" id="Phobius"/>
    </source>
</evidence>
<keyword evidence="1" id="KW-0812">Transmembrane</keyword>
<organism evidence="2 3">
    <name type="scientific">Virgisporangium ochraceum</name>
    <dbReference type="NCBI Taxonomy" id="65505"/>
    <lineage>
        <taxon>Bacteria</taxon>
        <taxon>Bacillati</taxon>
        <taxon>Actinomycetota</taxon>
        <taxon>Actinomycetes</taxon>
        <taxon>Micromonosporales</taxon>
        <taxon>Micromonosporaceae</taxon>
        <taxon>Virgisporangium</taxon>
    </lineage>
</organism>
<evidence type="ECO:0000313" key="3">
    <source>
        <dbReference type="Proteomes" id="UP000635606"/>
    </source>
</evidence>
<reference evidence="2" key="1">
    <citation type="submission" date="2021-01" db="EMBL/GenBank/DDBJ databases">
        <title>Whole genome shotgun sequence of Virgisporangium ochraceum NBRC 16418.</title>
        <authorList>
            <person name="Komaki H."/>
            <person name="Tamura T."/>
        </authorList>
    </citation>
    <scope>NUCLEOTIDE SEQUENCE</scope>
    <source>
        <strain evidence="2">NBRC 16418</strain>
    </source>
</reference>
<comment type="caution">
    <text evidence="2">The sequence shown here is derived from an EMBL/GenBank/DDBJ whole genome shotgun (WGS) entry which is preliminary data.</text>
</comment>
<dbReference type="AlphaFoldDB" id="A0A8J4A5X8"/>
<feature type="transmembrane region" description="Helical" evidence="1">
    <location>
        <begin position="62"/>
        <end position="90"/>
    </location>
</feature>
<proteinExistence type="predicted"/>
<keyword evidence="1" id="KW-0472">Membrane</keyword>
<feature type="transmembrane region" description="Helical" evidence="1">
    <location>
        <begin position="37"/>
        <end position="56"/>
    </location>
</feature>
<feature type="transmembrane region" description="Helical" evidence="1">
    <location>
        <begin position="174"/>
        <end position="194"/>
    </location>
</feature>
<feature type="transmembrane region" description="Helical" evidence="1">
    <location>
        <begin position="142"/>
        <end position="162"/>
    </location>
</feature>
<accession>A0A8J4A5X8</accession>
<feature type="transmembrane region" description="Helical" evidence="1">
    <location>
        <begin position="206"/>
        <end position="224"/>
    </location>
</feature>
<protein>
    <submittedName>
        <fullName evidence="2">Uncharacterized protein</fullName>
    </submittedName>
</protein>
<keyword evidence="1" id="KW-1133">Transmembrane helix</keyword>
<dbReference type="RefSeq" id="WP_203933240.1">
    <property type="nucleotide sequence ID" value="NZ_BOPH01000114.1"/>
</dbReference>
<sequence>MEWVYLAFPGFLLARGIFRPRYVHGPEEPAVAGMNRLRAGVSLVTGLVLWAVYGSLGPVDAFVRMIVMFTFCGAAVVPLYLLLVAVMVLVSRDRRETWSRMWHGPVTSMLLLGVLLGGAYLVTKAGFTPDNASRQNPLVALVMFYVGIQLALAAFTIPYYAWVHGYRAIDGSPLLRPLVMPLFAWTAVVVDRLYGNWEDTGVPDTLALVTSVGGAVVVTLLAVAEYRIAARYHGIGFRSAPPPPLVPADGNATS</sequence>
<evidence type="ECO:0000313" key="2">
    <source>
        <dbReference type="EMBL" id="GIJ73416.1"/>
    </source>
</evidence>
<name>A0A8J4A5X8_9ACTN</name>
<dbReference type="Proteomes" id="UP000635606">
    <property type="component" value="Unassembled WGS sequence"/>
</dbReference>
<keyword evidence="3" id="KW-1185">Reference proteome</keyword>
<dbReference type="EMBL" id="BOPH01000114">
    <property type="protein sequence ID" value="GIJ73416.1"/>
    <property type="molecule type" value="Genomic_DNA"/>
</dbReference>
<feature type="transmembrane region" description="Helical" evidence="1">
    <location>
        <begin position="102"/>
        <end position="122"/>
    </location>
</feature>
<gene>
    <name evidence="2" type="ORF">Voc01_083330</name>
</gene>